<keyword evidence="3" id="KW-1185">Reference proteome</keyword>
<evidence type="ECO:0000313" key="3">
    <source>
        <dbReference type="Proteomes" id="UP001305414"/>
    </source>
</evidence>
<organism evidence="2 3">
    <name type="scientific">Xylaria bambusicola</name>
    <dbReference type="NCBI Taxonomy" id="326684"/>
    <lineage>
        <taxon>Eukaryota</taxon>
        <taxon>Fungi</taxon>
        <taxon>Dikarya</taxon>
        <taxon>Ascomycota</taxon>
        <taxon>Pezizomycotina</taxon>
        <taxon>Sordariomycetes</taxon>
        <taxon>Xylariomycetidae</taxon>
        <taxon>Xylariales</taxon>
        <taxon>Xylariaceae</taxon>
        <taxon>Xylaria</taxon>
    </lineage>
</organism>
<proteinExistence type="predicted"/>
<evidence type="ECO:0000313" key="2">
    <source>
        <dbReference type="EMBL" id="KAK5633666.1"/>
    </source>
</evidence>
<accession>A0AAN7ZBX9</accession>
<sequence length="91" mass="10403">MAALMETTMNYHLDPSRGGSKPSTFGTIGVLRRKFDSRPIQIHDLRGLESEFDIHTHSFQIHDWKPGTTSLDSNDVKQIIYPETEELIKSM</sequence>
<reference evidence="2 3" key="1">
    <citation type="submission" date="2023-10" db="EMBL/GenBank/DDBJ databases">
        <title>Draft genome sequence of Xylaria bambusicola isolate GMP-LS, the root and basal stem rot pathogen of sugarcane in Indonesia.</title>
        <authorList>
            <person name="Selvaraj P."/>
            <person name="Muralishankar V."/>
            <person name="Muruganantham S."/>
            <person name="Sp S."/>
            <person name="Haryani S."/>
            <person name="Lau K.J.X."/>
            <person name="Naqvi N.I."/>
        </authorList>
    </citation>
    <scope>NUCLEOTIDE SEQUENCE [LARGE SCALE GENOMIC DNA]</scope>
    <source>
        <strain evidence="2">GMP-LS</strain>
    </source>
</reference>
<dbReference type="EMBL" id="JAWHQM010000034">
    <property type="protein sequence ID" value="KAK5633666.1"/>
    <property type="molecule type" value="Genomic_DNA"/>
</dbReference>
<name>A0AAN7ZBX9_9PEZI</name>
<dbReference type="Proteomes" id="UP001305414">
    <property type="component" value="Unassembled WGS sequence"/>
</dbReference>
<evidence type="ECO:0000256" key="1">
    <source>
        <dbReference type="SAM" id="MobiDB-lite"/>
    </source>
</evidence>
<gene>
    <name evidence="2" type="ORF">RRF57_009380</name>
</gene>
<protein>
    <submittedName>
        <fullName evidence="2">Uncharacterized protein</fullName>
    </submittedName>
</protein>
<comment type="caution">
    <text evidence="2">The sequence shown here is derived from an EMBL/GenBank/DDBJ whole genome shotgun (WGS) entry which is preliminary data.</text>
</comment>
<dbReference type="AlphaFoldDB" id="A0AAN7ZBX9"/>
<feature type="region of interest" description="Disordered" evidence="1">
    <location>
        <begin position="1"/>
        <end position="24"/>
    </location>
</feature>